<sequence>MTTPQRRVQVWFGSHLMYGYRAEQSVAERYAAEMGRLWPGLRVTVDGVVADGLRPLPCERLWTLAP</sequence>
<dbReference type="EMBL" id="CP011112">
    <property type="protein sequence ID" value="AKU15730.1"/>
    <property type="molecule type" value="Genomic_DNA"/>
</dbReference>
<protein>
    <submittedName>
        <fullName evidence="1">Uncharacterized protein</fullName>
    </submittedName>
</protein>
<evidence type="ECO:0000313" key="2">
    <source>
        <dbReference type="Proteomes" id="UP000066480"/>
    </source>
</evidence>
<evidence type="ECO:0000313" key="1">
    <source>
        <dbReference type="EMBL" id="AKU15730.1"/>
    </source>
</evidence>
<name>A0A0K1JGL6_9MICO</name>
<dbReference type="RefSeq" id="WP_052590792.1">
    <property type="nucleotide sequence ID" value="NZ_CP011112.1"/>
</dbReference>
<keyword evidence="2" id="KW-1185">Reference proteome</keyword>
<gene>
    <name evidence="1" type="ORF">VV02_07490</name>
</gene>
<dbReference type="OrthoDB" id="3828411at2"/>
<dbReference type="KEGG" id="lmoi:VV02_07490"/>
<proteinExistence type="predicted"/>
<dbReference type="Proteomes" id="UP000066480">
    <property type="component" value="Chromosome"/>
</dbReference>
<reference evidence="1 2" key="1">
    <citation type="submission" date="2015-03" db="EMBL/GenBank/DDBJ databases">
        <title>Luteipulveratus halotolerans sp. nov., a novel actinobacterium (Dermacoccaceae) from Sarawak, Malaysia.</title>
        <authorList>
            <person name="Juboi H."/>
            <person name="Basik A."/>
            <person name="Shamsul S.S."/>
            <person name="Arnold P."/>
            <person name="Schmitt E.K."/>
            <person name="Sanglier J.-J."/>
            <person name="Yeo T."/>
        </authorList>
    </citation>
    <scope>NUCLEOTIDE SEQUENCE [LARGE SCALE GENOMIC DNA]</scope>
    <source>
        <strain evidence="1 2">MN07-A0370</strain>
    </source>
</reference>
<dbReference type="AlphaFoldDB" id="A0A0K1JGL6"/>
<organism evidence="1 2">
    <name type="scientific">Luteipulveratus mongoliensis</name>
    <dbReference type="NCBI Taxonomy" id="571913"/>
    <lineage>
        <taxon>Bacteria</taxon>
        <taxon>Bacillati</taxon>
        <taxon>Actinomycetota</taxon>
        <taxon>Actinomycetes</taxon>
        <taxon>Micrococcales</taxon>
        <taxon>Dermacoccaceae</taxon>
        <taxon>Luteipulveratus</taxon>
    </lineage>
</organism>
<accession>A0A0K1JGL6</accession>